<comment type="similarity">
    <text evidence="1 10">Belongs to the Arg-specific ADP-ribosyltransferase family.</text>
</comment>
<dbReference type="GO" id="GO:0046677">
    <property type="term" value="P:response to antibiotic"/>
    <property type="evidence" value="ECO:0007669"/>
    <property type="project" value="UniProtKB-ARBA"/>
</dbReference>
<protein>
    <recommendedName>
        <fullName evidence="10">NAD(P)(+)--arginine ADP-ribosyltransferase</fullName>
        <ecNumber evidence="10">2.4.2.31</ecNumber>
    </recommendedName>
    <alternativeName>
        <fullName evidence="10">Mono(ADP-ribosyl)transferase</fullName>
    </alternativeName>
</protein>
<evidence type="ECO:0000256" key="8">
    <source>
        <dbReference type="ARBA" id="ARBA00023157"/>
    </source>
</evidence>
<evidence type="ECO:0000256" key="10">
    <source>
        <dbReference type="RuleBase" id="RU361228"/>
    </source>
</evidence>
<dbReference type="PANTHER" id="PTHR10339">
    <property type="entry name" value="ADP-RIBOSYLTRANSFERASE"/>
    <property type="match status" value="1"/>
</dbReference>
<proteinExistence type="inferred from homology"/>
<dbReference type="GO" id="GO:0106274">
    <property type="term" value="F:NAD+-protein-arginine ADP-ribosyltransferase activity"/>
    <property type="evidence" value="ECO:0007669"/>
    <property type="project" value="UniProtKB-EC"/>
</dbReference>
<feature type="non-terminal residue" evidence="11">
    <location>
        <position position="222"/>
    </location>
</feature>
<organism evidence="11 12">
    <name type="scientific">Penelope pileata</name>
    <dbReference type="NCBI Taxonomy" id="1118817"/>
    <lineage>
        <taxon>Eukaryota</taxon>
        <taxon>Metazoa</taxon>
        <taxon>Chordata</taxon>
        <taxon>Craniata</taxon>
        <taxon>Vertebrata</taxon>
        <taxon>Euteleostomi</taxon>
        <taxon>Archelosauria</taxon>
        <taxon>Archosauria</taxon>
        <taxon>Dinosauria</taxon>
        <taxon>Saurischia</taxon>
        <taxon>Theropoda</taxon>
        <taxon>Coelurosauria</taxon>
        <taxon>Aves</taxon>
        <taxon>Neognathae</taxon>
        <taxon>Galloanserae</taxon>
        <taxon>Galliformes</taxon>
        <taxon>Cracidae</taxon>
        <taxon>Penelope</taxon>
    </lineage>
</organism>
<dbReference type="EMBL" id="WBMW01005066">
    <property type="protein sequence ID" value="NXC48596.1"/>
    <property type="molecule type" value="Genomic_DNA"/>
</dbReference>
<dbReference type="FunFam" id="3.90.176.10:FF:000001">
    <property type="entry name" value="NAD(P)(+)--arginine ADP-ribosyltransferase"/>
    <property type="match status" value="1"/>
</dbReference>
<dbReference type="GO" id="GO:0044194">
    <property type="term" value="C:cytolytic granule"/>
    <property type="evidence" value="ECO:0007669"/>
    <property type="project" value="UniProtKB-ARBA"/>
</dbReference>
<keyword evidence="7 10" id="KW-0520">NAD</keyword>
<dbReference type="PROSITE" id="PS51996">
    <property type="entry name" value="TR_MART"/>
    <property type="match status" value="1"/>
</dbReference>
<keyword evidence="3 10" id="KW-0808">Transferase</keyword>
<evidence type="ECO:0000256" key="7">
    <source>
        <dbReference type="ARBA" id="ARBA00023027"/>
    </source>
</evidence>
<dbReference type="GO" id="GO:0016779">
    <property type="term" value="F:nucleotidyltransferase activity"/>
    <property type="evidence" value="ECO:0007669"/>
    <property type="project" value="UniProtKB-KW"/>
</dbReference>
<dbReference type="PROSITE" id="PS01291">
    <property type="entry name" value="ART"/>
    <property type="match status" value="1"/>
</dbReference>
<evidence type="ECO:0000256" key="9">
    <source>
        <dbReference type="ARBA" id="ARBA00047597"/>
    </source>
</evidence>
<evidence type="ECO:0000256" key="3">
    <source>
        <dbReference type="ARBA" id="ARBA00022679"/>
    </source>
</evidence>
<evidence type="ECO:0000256" key="4">
    <source>
        <dbReference type="ARBA" id="ARBA00022695"/>
    </source>
</evidence>
<dbReference type="Pfam" id="PF01129">
    <property type="entry name" value="ART"/>
    <property type="match status" value="1"/>
</dbReference>
<dbReference type="AlphaFoldDB" id="A0A851P2P2"/>
<dbReference type="InterPro" id="IPR050999">
    <property type="entry name" value="ADP-ribosyltransferase_ARG"/>
</dbReference>
<dbReference type="EC" id="2.4.2.31" evidence="10"/>
<dbReference type="InterPro" id="IPR000768">
    <property type="entry name" value="ART"/>
</dbReference>
<keyword evidence="5" id="KW-0732">Signal</keyword>
<keyword evidence="12" id="KW-1185">Reference proteome</keyword>
<keyword evidence="6 10" id="KW-0521">NADP</keyword>
<evidence type="ECO:0000256" key="1">
    <source>
        <dbReference type="ARBA" id="ARBA00009558"/>
    </source>
</evidence>
<evidence type="ECO:0000256" key="2">
    <source>
        <dbReference type="ARBA" id="ARBA00022676"/>
    </source>
</evidence>
<reference evidence="11" key="1">
    <citation type="submission" date="2019-09" db="EMBL/GenBank/DDBJ databases">
        <title>Bird 10,000 Genomes (B10K) Project - Family phase.</title>
        <authorList>
            <person name="Zhang G."/>
        </authorList>
    </citation>
    <scope>NUCLEOTIDE SEQUENCE</scope>
    <source>
        <strain evidence="11">B10K-DU-001-08</strain>
        <tissue evidence="11">Muscle</tissue>
    </source>
</reference>
<comment type="catalytic activity">
    <reaction evidence="9 10">
        <text>L-arginyl-[protein] + NAD(+) = N(omega)-(ADP-D-ribosyl)-L-arginyl-[protein] + nicotinamide + H(+)</text>
        <dbReference type="Rhea" id="RHEA:19149"/>
        <dbReference type="Rhea" id="RHEA-COMP:10532"/>
        <dbReference type="Rhea" id="RHEA-COMP:15087"/>
        <dbReference type="ChEBI" id="CHEBI:15378"/>
        <dbReference type="ChEBI" id="CHEBI:17154"/>
        <dbReference type="ChEBI" id="CHEBI:29965"/>
        <dbReference type="ChEBI" id="CHEBI:57540"/>
        <dbReference type="ChEBI" id="CHEBI:142554"/>
        <dbReference type="EC" id="2.4.2.31"/>
    </reaction>
</comment>
<evidence type="ECO:0000313" key="12">
    <source>
        <dbReference type="Proteomes" id="UP000613066"/>
    </source>
</evidence>
<dbReference type="GO" id="GO:0003950">
    <property type="term" value="F:NAD+ poly-ADP-ribosyltransferase activity"/>
    <property type="evidence" value="ECO:0007669"/>
    <property type="project" value="TreeGrafter"/>
</dbReference>
<gene>
    <name evidence="11" type="primary">Nrt1</name>
    <name evidence="11" type="ORF">PENPIL_R01492</name>
</gene>
<dbReference type="Proteomes" id="UP000613066">
    <property type="component" value="Unassembled WGS sequence"/>
</dbReference>
<comment type="caution">
    <text evidence="11">The sequence shown here is derived from an EMBL/GenBank/DDBJ whole genome shotgun (WGS) entry which is preliminary data.</text>
</comment>
<keyword evidence="8" id="KW-1015">Disulfide bond</keyword>
<accession>A0A851P2P2</accession>
<keyword evidence="4" id="KW-0548">Nucleotidyltransferase</keyword>
<feature type="non-terminal residue" evidence="11">
    <location>
        <position position="1"/>
    </location>
</feature>
<dbReference type="OrthoDB" id="423533at2759"/>
<keyword evidence="2 10" id="KW-0328">Glycosyltransferase</keyword>
<name>A0A851P2P2_9GALL</name>
<dbReference type="PRINTS" id="PR00970">
    <property type="entry name" value="RIBTRNSFRASE"/>
</dbReference>
<dbReference type="PANTHER" id="PTHR10339:SF19">
    <property type="entry name" value="GPI-LINKED NAD(P)(+)--ARGININE ADP-RIBOSYLTRANSFERASE 1"/>
    <property type="match status" value="1"/>
</dbReference>
<evidence type="ECO:0000313" key="11">
    <source>
        <dbReference type="EMBL" id="NXC48596.1"/>
    </source>
</evidence>
<evidence type="ECO:0000256" key="5">
    <source>
        <dbReference type="ARBA" id="ARBA00022729"/>
    </source>
</evidence>
<dbReference type="GO" id="GO:0005615">
    <property type="term" value="C:extracellular space"/>
    <property type="evidence" value="ECO:0007669"/>
    <property type="project" value="UniProtKB-ARBA"/>
</dbReference>
<sequence>SFDDQYLDCSQRMSSMLFEVNITEFKSSEVYSNAWKKAAAEWQKKERPKVLSWEQATALMAYTLPGRISKVFNEATRQGGGSCQHYFCSYHFKGLHFLLSQALRTLRESQPRRCYQVYRGVRGIRFTAQKGQSVRFGQFTSSSRQKKSTERFGQDTLFSVETCYGVPIKDFSFYPEEDEVLIPPSESFKVMEFTQNNGQSRIRLLSEGPFSTCNCQLMKCNG</sequence>
<dbReference type="SUPFAM" id="SSF56399">
    <property type="entry name" value="ADP-ribosylation"/>
    <property type="match status" value="1"/>
</dbReference>
<evidence type="ECO:0000256" key="6">
    <source>
        <dbReference type="ARBA" id="ARBA00022857"/>
    </source>
</evidence>
<dbReference type="Gene3D" id="3.90.176.10">
    <property type="entry name" value="Toxin ADP-ribosyltransferase, Chain A, domain 1"/>
    <property type="match status" value="1"/>
</dbReference>